<dbReference type="Proteomes" id="UP000269431">
    <property type="component" value="Chromosome"/>
</dbReference>
<reference evidence="15 16" key="2">
    <citation type="journal article" date="2018" name="Proc. Natl. Acad. Sci. U.S.A.">
        <title>Nonmutational mechanism of inheritance in the Archaeon Sulfolobus solfataricus.</title>
        <authorList>
            <person name="Payne S."/>
            <person name="McCarthy S."/>
            <person name="Johnson T."/>
            <person name="North E."/>
            <person name="Blum P."/>
        </authorList>
    </citation>
    <scope>NUCLEOTIDE SEQUENCE [LARGE SCALE GENOMIC DNA]</scope>
    <source>
        <strain evidence="6 15">SARC-H</strain>
        <strain evidence="7 19">SARC-I</strain>
        <strain evidence="9 20">SARC-N</strain>
        <strain evidence="10 21">SARC-O</strain>
        <strain evidence="11 16">SUL120</strain>
        <strain evidence="5 17">SULG</strain>
        <strain evidence="8 18">SULM</strain>
    </source>
</reference>
<dbReference type="Proteomes" id="UP000278715">
    <property type="component" value="Chromosome"/>
</dbReference>
<dbReference type="EMBL" id="CP011055">
    <property type="protein sequence ID" value="AYN75623.1"/>
    <property type="molecule type" value="Genomic_DNA"/>
</dbReference>
<evidence type="ECO:0000313" key="14">
    <source>
        <dbReference type="Proteomes" id="UP000033106"/>
    </source>
</evidence>
<dbReference type="Pfam" id="PF05050">
    <property type="entry name" value="Methyltransf_21"/>
    <property type="match status" value="1"/>
</dbReference>
<evidence type="ECO:0000313" key="13">
    <source>
        <dbReference type="Proteomes" id="UP000033085"/>
    </source>
</evidence>
<feature type="domain" description="Methyltransferase FkbM" evidence="1">
    <location>
        <begin position="4"/>
        <end position="138"/>
    </location>
</feature>
<evidence type="ECO:0000313" key="11">
    <source>
        <dbReference type="EMBL" id="AZF84807.1"/>
    </source>
</evidence>
<dbReference type="KEGG" id="ssol:SULB_03760"/>
<dbReference type="EMBL" id="CP033235">
    <property type="protein sequence ID" value="AZF69142.1"/>
    <property type="molecule type" value="Genomic_DNA"/>
</dbReference>
<evidence type="ECO:0000313" key="18">
    <source>
        <dbReference type="Proteomes" id="UP000273443"/>
    </source>
</evidence>
<dbReference type="PANTHER" id="PTHR34203:SF15">
    <property type="entry name" value="SLL1173 PROTEIN"/>
    <property type="match status" value="1"/>
</dbReference>
<accession>A0A3G2Y0Z2</accession>
<dbReference type="Proteomes" id="UP000033085">
    <property type="component" value="Chromosome"/>
</dbReference>
<dbReference type="SUPFAM" id="SSF53335">
    <property type="entry name" value="S-adenosyl-L-methionine-dependent methyltransferases"/>
    <property type="match status" value="1"/>
</dbReference>
<dbReference type="EMBL" id="CP033236">
    <property type="protein sequence ID" value="AZF71762.1"/>
    <property type="molecule type" value="Genomic_DNA"/>
</dbReference>
<keyword evidence="4" id="KW-0489">Methyltransferase</keyword>
<dbReference type="GeneID" id="44130521"/>
<dbReference type="EMBL" id="CP033240">
    <property type="protein sequence ID" value="AZF82215.1"/>
    <property type="molecule type" value="Genomic_DNA"/>
</dbReference>
<evidence type="ECO:0000313" key="12">
    <source>
        <dbReference type="Proteomes" id="UP000033057"/>
    </source>
</evidence>
<dbReference type="KEGG" id="ssoa:SULA_03755"/>
<dbReference type="EMBL" id="CP033241">
    <property type="protein sequence ID" value="AZF84807.1"/>
    <property type="molecule type" value="Genomic_DNA"/>
</dbReference>
<evidence type="ECO:0000313" key="16">
    <source>
        <dbReference type="Proteomes" id="UP000269431"/>
    </source>
</evidence>
<name>A0A3G2Y0Z2_SACSO</name>
<dbReference type="AlphaFoldDB" id="A0A3G2Y0Z2"/>
<dbReference type="PANTHER" id="PTHR34203">
    <property type="entry name" value="METHYLTRANSFERASE, FKBM FAMILY PROTEIN"/>
    <property type="match status" value="1"/>
</dbReference>
<dbReference type="EMBL" id="CP033239">
    <property type="protein sequence ID" value="AZF79610.1"/>
    <property type="molecule type" value="Genomic_DNA"/>
</dbReference>
<dbReference type="Gene3D" id="3.40.50.150">
    <property type="entry name" value="Vaccinia Virus protein VP39"/>
    <property type="match status" value="1"/>
</dbReference>
<dbReference type="EMBL" id="CP033237">
    <property type="protein sequence ID" value="AZF74382.1"/>
    <property type="molecule type" value="Genomic_DNA"/>
</dbReference>
<dbReference type="RefSeq" id="WP_080514966.1">
    <property type="nucleotide sequence ID" value="NZ_CP011055.2"/>
</dbReference>
<proteinExistence type="predicted"/>
<evidence type="ECO:0000313" key="20">
    <source>
        <dbReference type="Proteomes" id="UP000278715"/>
    </source>
</evidence>
<sequence>MFVDVGAYIGAYTLRAVKNKCTVYSFEPNPNSFKILSLNVHDNKFDNVKLYNVALGSKEGEVTIELDFDETHVSQSGYKVKILTLDSLELSRIDLLKIDVEGFENEVLIGAENTLDRTNKVIIEVHERNRNFVNTKLQEHGLYKL</sequence>
<protein>
    <submittedName>
        <fullName evidence="4">FkbM family methyltransferase</fullName>
    </submittedName>
</protein>
<keyword evidence="4" id="KW-0808">Transferase</keyword>
<evidence type="ECO:0000313" key="19">
    <source>
        <dbReference type="Proteomes" id="UP000275843"/>
    </source>
</evidence>
<dbReference type="NCBIfam" id="TIGR01444">
    <property type="entry name" value="fkbM_fam"/>
    <property type="match status" value="1"/>
</dbReference>
<evidence type="ECO:0000313" key="3">
    <source>
        <dbReference type="EMBL" id="AYN75785.1"/>
    </source>
</evidence>
<evidence type="ECO:0000313" key="21">
    <source>
        <dbReference type="Proteomes" id="UP000282269"/>
    </source>
</evidence>
<evidence type="ECO:0000313" key="7">
    <source>
        <dbReference type="EMBL" id="AZF74382.1"/>
    </source>
</evidence>
<dbReference type="Proteomes" id="UP000267993">
    <property type="component" value="Chromosome"/>
</dbReference>
<dbReference type="EMBL" id="CP011057">
    <property type="protein sequence ID" value="AYP18620.1"/>
    <property type="molecule type" value="Genomic_DNA"/>
</dbReference>
<dbReference type="Proteomes" id="UP000273194">
    <property type="component" value="Chromosome"/>
</dbReference>
<dbReference type="InterPro" id="IPR052514">
    <property type="entry name" value="SAM-dependent_MTase"/>
</dbReference>
<evidence type="ECO:0000313" key="5">
    <source>
        <dbReference type="EMBL" id="AZF69142.1"/>
    </source>
</evidence>
<evidence type="ECO:0000313" key="15">
    <source>
        <dbReference type="Proteomes" id="UP000267993"/>
    </source>
</evidence>
<dbReference type="Proteomes" id="UP000273443">
    <property type="component" value="Chromosome"/>
</dbReference>
<dbReference type="Proteomes" id="UP000275843">
    <property type="component" value="Chromosome"/>
</dbReference>
<dbReference type="GO" id="GO:0032259">
    <property type="term" value="P:methylation"/>
    <property type="evidence" value="ECO:0007669"/>
    <property type="project" value="UniProtKB-KW"/>
</dbReference>
<dbReference type="Proteomes" id="UP000033106">
    <property type="component" value="Chromosome"/>
</dbReference>
<evidence type="ECO:0000259" key="1">
    <source>
        <dbReference type="Pfam" id="PF05050"/>
    </source>
</evidence>
<reference evidence="4" key="3">
    <citation type="submission" date="2018-10" db="EMBL/GenBank/DDBJ databases">
        <authorList>
            <person name="McCarthy S."/>
            <person name="Gradnigo J."/>
            <person name="Johnson T."/>
            <person name="Payne S."/>
            <person name="Lipzen A."/>
            <person name="Schackwitz W."/>
            <person name="Martin J."/>
            <person name="Moriyama E."/>
            <person name="Blum P."/>
        </authorList>
    </citation>
    <scope>NUCLEOTIDE SEQUENCE</scope>
    <source>
        <strain evidence="2">SARC-B</strain>
        <strain evidence="3">SARC-C</strain>
        <strain evidence="4">SULA</strain>
    </source>
</reference>
<dbReference type="Proteomes" id="UP000282269">
    <property type="component" value="Chromosome"/>
</dbReference>
<organism evidence="4 14">
    <name type="scientific">Saccharolobus solfataricus</name>
    <name type="common">Sulfolobus solfataricus</name>
    <dbReference type="NCBI Taxonomy" id="2287"/>
    <lineage>
        <taxon>Archaea</taxon>
        <taxon>Thermoproteota</taxon>
        <taxon>Thermoprotei</taxon>
        <taxon>Sulfolobales</taxon>
        <taxon>Sulfolobaceae</taxon>
        <taxon>Saccharolobus</taxon>
    </lineage>
</organism>
<gene>
    <name evidence="4" type="ORF">SULA_03755</name>
    <name evidence="2" type="ORF">SULB_03760</name>
    <name evidence="3" type="ORF">SULC_03750</name>
    <name evidence="5" type="ORF">SULG_13000</name>
    <name evidence="6" type="ORF">SULH_13000</name>
    <name evidence="7" type="ORF">SULI_13000</name>
    <name evidence="8" type="ORF">SULM_12990</name>
    <name evidence="9" type="ORF">SULN_12980</name>
    <name evidence="10" type="ORF">SULO_13000</name>
    <name evidence="11" type="ORF">SULZ_13030</name>
</gene>
<dbReference type="GO" id="GO:0008168">
    <property type="term" value="F:methyltransferase activity"/>
    <property type="evidence" value="ECO:0007669"/>
    <property type="project" value="UniProtKB-KW"/>
</dbReference>
<evidence type="ECO:0000313" key="8">
    <source>
        <dbReference type="EMBL" id="AZF77005.1"/>
    </source>
</evidence>
<evidence type="ECO:0000313" key="6">
    <source>
        <dbReference type="EMBL" id="AZF71762.1"/>
    </source>
</evidence>
<dbReference type="Proteomes" id="UP000033057">
    <property type="component" value="Chromosome"/>
</dbReference>
<evidence type="ECO:0000313" key="10">
    <source>
        <dbReference type="EMBL" id="AZF82215.1"/>
    </source>
</evidence>
<evidence type="ECO:0000313" key="2">
    <source>
        <dbReference type="EMBL" id="AYN75623.1"/>
    </source>
</evidence>
<dbReference type="EMBL" id="CP011056">
    <property type="protein sequence ID" value="AYN75785.1"/>
    <property type="molecule type" value="Genomic_DNA"/>
</dbReference>
<dbReference type="InterPro" id="IPR029063">
    <property type="entry name" value="SAM-dependent_MTases_sf"/>
</dbReference>
<dbReference type="KEGG" id="ssof:SULC_03750"/>
<dbReference type="EMBL" id="CP033238">
    <property type="protein sequence ID" value="AZF77005.1"/>
    <property type="molecule type" value="Genomic_DNA"/>
</dbReference>
<evidence type="ECO:0000313" key="4">
    <source>
        <dbReference type="EMBL" id="AYP18620.1"/>
    </source>
</evidence>
<evidence type="ECO:0000313" key="17">
    <source>
        <dbReference type="Proteomes" id="UP000273194"/>
    </source>
</evidence>
<reference evidence="12 13" key="1">
    <citation type="journal article" date="2015" name="Genome Announc.">
        <title>Complete Genome Sequence of Sulfolobus solfataricus Strain 98/2 and Evolved Derivatives.</title>
        <authorList>
            <person name="McCarthy S."/>
            <person name="Gradnigo J."/>
            <person name="Johnson T."/>
            <person name="Payne S."/>
            <person name="Lipzen A."/>
            <person name="Martin J."/>
            <person name="Schackwitz W."/>
            <person name="Moriyama E."/>
            <person name="Blum P."/>
        </authorList>
    </citation>
    <scope>NUCLEOTIDE SEQUENCE [LARGE SCALE GENOMIC DNA]</scope>
    <source>
        <strain evidence="12">98/2 SULC</strain>
        <strain evidence="2">SARC-B</strain>
        <strain evidence="3">SARC-C</strain>
        <strain evidence="4 14">SULA</strain>
        <strain evidence="13">SULB</strain>
    </source>
</reference>
<evidence type="ECO:0000313" key="9">
    <source>
        <dbReference type="EMBL" id="AZF79610.1"/>
    </source>
</evidence>
<dbReference type="InterPro" id="IPR006342">
    <property type="entry name" value="FkbM_mtfrase"/>
</dbReference>